<evidence type="ECO:0000313" key="1">
    <source>
        <dbReference type="EMBL" id="GHJ89319.1"/>
    </source>
</evidence>
<dbReference type="Proteomes" id="UP000620104">
    <property type="component" value="Unassembled WGS sequence"/>
</dbReference>
<dbReference type="EMBL" id="BLZA01000040">
    <property type="protein sequence ID" value="GHJ89319.1"/>
    <property type="molecule type" value="Genomic_DNA"/>
</dbReference>
<organism evidence="1 2">
    <name type="scientific">Naganishia liquefaciens</name>
    <dbReference type="NCBI Taxonomy" id="104408"/>
    <lineage>
        <taxon>Eukaryota</taxon>
        <taxon>Fungi</taxon>
        <taxon>Dikarya</taxon>
        <taxon>Basidiomycota</taxon>
        <taxon>Agaricomycotina</taxon>
        <taxon>Tremellomycetes</taxon>
        <taxon>Filobasidiales</taxon>
        <taxon>Filobasidiaceae</taxon>
        <taxon>Naganishia</taxon>
    </lineage>
</organism>
<evidence type="ECO:0000313" key="2">
    <source>
        <dbReference type="Proteomes" id="UP000620104"/>
    </source>
</evidence>
<dbReference type="AlphaFoldDB" id="A0A8H3YH00"/>
<sequence length="227" mass="25048">MTSSISITAATGLPSICPLSNTFGTAPFCSVVYGPETSPSDAIRIPSSTTEPSRDELSSQFSAELKGLCQLDYIQIFKPTGNKRIDKLLNMIIDNSFNINGSGLSEGAQILCLGMKSLPNNLDLREKEEFKHALAATLNGLARDFKKMRPEIGCHPIPVWFEADDVRDIMRPVLGPEFAGMSTQTLSERQSEMLRVEMLTWAFEMGVASVWRGLSVIAFRALRRRAE</sequence>
<accession>A0A8H3YH00</accession>
<comment type="caution">
    <text evidence="1">The sequence shown here is derived from an EMBL/GenBank/DDBJ whole genome shotgun (WGS) entry which is preliminary data.</text>
</comment>
<reference evidence="1" key="1">
    <citation type="submission" date="2020-07" db="EMBL/GenBank/DDBJ databases">
        <title>Draft Genome Sequence of a Deep-Sea Yeast, Naganishia (Cryptococcus) liquefaciens strain N6.</title>
        <authorList>
            <person name="Han Y.W."/>
            <person name="Kajitani R."/>
            <person name="Morimoto H."/>
            <person name="Parhat M."/>
            <person name="Tsubouchi H."/>
            <person name="Bakenova O."/>
            <person name="Ogata M."/>
            <person name="Argunhan B."/>
            <person name="Aoki R."/>
            <person name="Kajiwara S."/>
            <person name="Itoh T."/>
            <person name="Iwasaki H."/>
        </authorList>
    </citation>
    <scope>NUCLEOTIDE SEQUENCE</scope>
    <source>
        <strain evidence="1">N6</strain>
    </source>
</reference>
<keyword evidence="2" id="KW-1185">Reference proteome</keyword>
<name>A0A8H3YH00_9TREE</name>
<gene>
    <name evidence="1" type="ORF">NliqN6_5721</name>
</gene>
<proteinExistence type="predicted"/>
<protein>
    <submittedName>
        <fullName evidence="1">Uncharacterized protein</fullName>
    </submittedName>
</protein>